<feature type="domain" description="DUF58" evidence="2">
    <location>
        <begin position="195"/>
        <end position="363"/>
    </location>
</feature>
<dbReference type="OrthoDB" id="31512at2157"/>
<dbReference type="PANTHER" id="PTHR33608:SF6">
    <property type="entry name" value="BLL2464 PROTEIN"/>
    <property type="match status" value="1"/>
</dbReference>
<evidence type="ECO:0000259" key="2">
    <source>
        <dbReference type="Pfam" id="PF01882"/>
    </source>
</evidence>
<sequence length="420" mass="45511">MTDHETNRWRGVSGLALLAGTVGLLAARPSLLLLGVVGVVFAVYPRVLSPPTPELELDRRLDDPTPGFGEDVEVTVSLTNVGAKPLFDLRVVDGVPATLTVTDGSARYGTALRPGETVRFSYSVEATHGTHAFEPMTVVARDPSGAYEVETSVLEESELTCRALPADAHLRRHTIDCIGRIATQRGGPGIEFHSSREYRHGDPLSQFDWKRYARTREETTIEYRVEQAARIVLLVDARAVAYRAPPEKPHGVAYSVAAAEDLLEGLLDAHNDVGLAAFGCDSCWFPPGRGPQHRVRARRYLLSHESFGATPHDSADEPPLDEQVDQLLGRIDAGTQVLLLSPLCGPDISRAARTLEVYGHHVTVVSPDVTSDETVGQRLAAFDRQNCIADLRSVGIPVVEWRPSTPLATALSASTPGVRS</sequence>
<dbReference type="RefSeq" id="WP_089828076.1">
    <property type="nucleotide sequence ID" value="NZ_FODV01000040.1"/>
</dbReference>
<accession>A0A1H8WU66</accession>
<evidence type="ECO:0000313" key="4">
    <source>
        <dbReference type="Proteomes" id="UP000199126"/>
    </source>
</evidence>
<dbReference type="Pfam" id="PF01882">
    <property type="entry name" value="DUF58"/>
    <property type="match status" value="1"/>
</dbReference>
<evidence type="ECO:0000313" key="3">
    <source>
        <dbReference type="EMBL" id="SEP30638.1"/>
    </source>
</evidence>
<evidence type="ECO:0000256" key="1">
    <source>
        <dbReference type="SAM" id="Phobius"/>
    </source>
</evidence>
<keyword evidence="1" id="KW-0812">Transmembrane</keyword>
<feature type="transmembrane region" description="Helical" evidence="1">
    <location>
        <begin position="12"/>
        <end position="44"/>
    </location>
</feature>
<keyword evidence="4" id="KW-1185">Reference proteome</keyword>
<dbReference type="AlphaFoldDB" id="A0A1H8WU66"/>
<dbReference type="EMBL" id="FODV01000040">
    <property type="protein sequence ID" value="SEP30638.1"/>
    <property type="molecule type" value="Genomic_DNA"/>
</dbReference>
<gene>
    <name evidence="3" type="ORF">SAMN04487948_14016</name>
</gene>
<dbReference type="Proteomes" id="UP000199126">
    <property type="component" value="Unassembled WGS sequence"/>
</dbReference>
<reference evidence="4" key="1">
    <citation type="submission" date="2016-10" db="EMBL/GenBank/DDBJ databases">
        <authorList>
            <person name="Varghese N."/>
            <person name="Submissions S."/>
        </authorList>
    </citation>
    <scope>NUCLEOTIDE SEQUENCE [LARGE SCALE GENOMIC DNA]</scope>
    <source>
        <strain evidence="4">CGMCC 1.10121</strain>
    </source>
</reference>
<keyword evidence="1" id="KW-1133">Transmembrane helix</keyword>
<dbReference type="PANTHER" id="PTHR33608">
    <property type="entry name" value="BLL2464 PROTEIN"/>
    <property type="match status" value="1"/>
</dbReference>
<organism evidence="3 4">
    <name type="scientific">Halogranum amylolyticum</name>
    <dbReference type="NCBI Taxonomy" id="660520"/>
    <lineage>
        <taxon>Archaea</taxon>
        <taxon>Methanobacteriati</taxon>
        <taxon>Methanobacteriota</taxon>
        <taxon>Stenosarchaea group</taxon>
        <taxon>Halobacteria</taxon>
        <taxon>Halobacteriales</taxon>
        <taxon>Haloferacaceae</taxon>
    </lineage>
</organism>
<protein>
    <submittedName>
        <fullName evidence="3">Conserved repeat domain-containing protein</fullName>
    </submittedName>
</protein>
<name>A0A1H8WU66_9EURY</name>
<keyword evidence="1" id="KW-0472">Membrane</keyword>
<dbReference type="InterPro" id="IPR002881">
    <property type="entry name" value="DUF58"/>
</dbReference>
<proteinExistence type="predicted"/>